<dbReference type="Proteomes" id="UP000612893">
    <property type="component" value="Unassembled WGS sequence"/>
</dbReference>
<name>A0A934K148_9BACT</name>
<sequence length="65" mass="6727">MGAAGAFEPPDPATLFPVGLMRQSSLAFLVEHANKAQVISEAHDELVPPIGNGECLLQQATVGSP</sequence>
<gene>
    <name evidence="1" type="ORF">JF922_16350</name>
</gene>
<dbReference type="RefSeq" id="WP_338203197.1">
    <property type="nucleotide sequence ID" value="NZ_JAEKNR010000165.1"/>
</dbReference>
<proteinExistence type="predicted"/>
<reference evidence="1" key="1">
    <citation type="submission" date="2020-10" db="EMBL/GenBank/DDBJ databases">
        <title>Ca. Dormibacterota MAGs.</title>
        <authorList>
            <person name="Montgomery K."/>
        </authorList>
    </citation>
    <scope>NUCLEOTIDE SEQUENCE [LARGE SCALE GENOMIC DNA]</scope>
    <source>
        <strain evidence="1">SC8812_S17_10</strain>
    </source>
</reference>
<evidence type="ECO:0000313" key="1">
    <source>
        <dbReference type="EMBL" id="MBJ7599636.1"/>
    </source>
</evidence>
<organism evidence="1 2">
    <name type="scientific">Candidatus Nephthysia bennettiae</name>
    <dbReference type="NCBI Taxonomy" id="3127016"/>
    <lineage>
        <taxon>Bacteria</taxon>
        <taxon>Bacillati</taxon>
        <taxon>Candidatus Dormiibacterota</taxon>
        <taxon>Candidatus Dormibacteria</taxon>
        <taxon>Candidatus Dormibacterales</taxon>
        <taxon>Candidatus Dormibacteraceae</taxon>
        <taxon>Candidatus Nephthysia</taxon>
    </lineage>
</organism>
<dbReference type="AlphaFoldDB" id="A0A934K148"/>
<accession>A0A934K148</accession>
<keyword evidence="2" id="KW-1185">Reference proteome</keyword>
<dbReference type="EMBL" id="JAEKNR010000165">
    <property type="protein sequence ID" value="MBJ7599636.1"/>
    <property type="molecule type" value="Genomic_DNA"/>
</dbReference>
<comment type="caution">
    <text evidence="1">The sequence shown here is derived from an EMBL/GenBank/DDBJ whole genome shotgun (WGS) entry which is preliminary data.</text>
</comment>
<evidence type="ECO:0000313" key="2">
    <source>
        <dbReference type="Proteomes" id="UP000612893"/>
    </source>
</evidence>
<protein>
    <submittedName>
        <fullName evidence="1">Uncharacterized protein</fullName>
    </submittedName>
</protein>